<protein>
    <recommendedName>
        <fullName evidence="10">DNA topoisomerase 1</fullName>
        <ecNumber evidence="10">5.6.2.1</ecNumber>
    </recommendedName>
    <alternativeName>
        <fullName evidence="10">DNA topoisomerase I</fullName>
    </alternativeName>
</protein>
<dbReference type="GO" id="GO:0008270">
    <property type="term" value="F:zinc ion binding"/>
    <property type="evidence" value="ECO:0007669"/>
    <property type="project" value="UniProtKB-KW"/>
</dbReference>
<feature type="site" description="Interaction with DNA" evidence="10">
    <location>
        <position position="33"/>
    </location>
</feature>
<feature type="site" description="Interaction with DNA" evidence="10">
    <location>
        <position position="148"/>
    </location>
</feature>
<dbReference type="GO" id="GO:0006265">
    <property type="term" value="P:DNA topological change"/>
    <property type="evidence" value="ECO:0007669"/>
    <property type="project" value="UniProtKB-UniRule"/>
</dbReference>
<comment type="function">
    <text evidence="10">Releases the supercoiling and torsional tension of DNA, which is introduced during the DNA replication and transcription, by transiently cleaving and rejoining one strand of the DNA duplex. Introduces a single-strand break via transesterification at a target site in duplex DNA. The scissile phosphodiester is attacked by the catalytic tyrosine of the enzyme, resulting in the formation of a DNA-(5'-phosphotyrosyl)-enzyme intermediate and the expulsion of a 3'-OH DNA strand. The free DNA strand then undergoes passage around the unbroken strand, thus removing DNA supercoils. Finally, in the religation step, the DNA 3'-OH attacks the covalent intermediate to expel the active-site tyrosine and restore the DNA phosphodiester backbone.</text>
</comment>
<keyword evidence="14" id="KW-1185">Reference proteome</keyword>
<dbReference type="Pfam" id="PF01396">
    <property type="entry name" value="Zn_ribbon_Top1"/>
    <property type="match status" value="3"/>
</dbReference>
<dbReference type="InterPro" id="IPR003602">
    <property type="entry name" value="Topo_IA_DNA-bd_dom"/>
</dbReference>
<dbReference type="InterPro" id="IPR023406">
    <property type="entry name" value="Topo_IA_AS"/>
</dbReference>
<keyword evidence="8 10" id="KW-0238">DNA-binding</keyword>
<keyword evidence="6" id="KW-0460">Magnesium</keyword>
<evidence type="ECO:0000256" key="1">
    <source>
        <dbReference type="ARBA" id="ARBA00000213"/>
    </source>
</evidence>
<dbReference type="InterPro" id="IPR034149">
    <property type="entry name" value="TOPRIM_TopoI"/>
</dbReference>
<proteinExistence type="inferred from homology"/>
<evidence type="ECO:0000256" key="4">
    <source>
        <dbReference type="ARBA" id="ARBA00022771"/>
    </source>
</evidence>
<dbReference type="InterPro" id="IPR006171">
    <property type="entry name" value="TOPRIM_dom"/>
</dbReference>
<evidence type="ECO:0000256" key="2">
    <source>
        <dbReference type="ARBA" id="ARBA00009446"/>
    </source>
</evidence>
<feature type="site" description="Interaction with DNA" evidence="10">
    <location>
        <position position="139"/>
    </location>
</feature>
<comment type="subunit">
    <text evidence="10">Monomer.</text>
</comment>
<dbReference type="PROSITE" id="PS00396">
    <property type="entry name" value="TOPO_IA_1"/>
    <property type="match status" value="1"/>
</dbReference>
<dbReference type="STRING" id="1121266.SAMN02745883_00167"/>
<dbReference type="EMBL" id="FRAJ01000003">
    <property type="protein sequence ID" value="SHJ69180.1"/>
    <property type="molecule type" value="Genomic_DNA"/>
</dbReference>
<evidence type="ECO:0000313" key="13">
    <source>
        <dbReference type="EMBL" id="SHJ69180.1"/>
    </source>
</evidence>
<dbReference type="PROSITE" id="PS50880">
    <property type="entry name" value="TOPRIM"/>
    <property type="match status" value="1"/>
</dbReference>
<dbReference type="PROSITE" id="PS52039">
    <property type="entry name" value="TOPO_IA_2"/>
    <property type="match status" value="1"/>
</dbReference>
<dbReference type="SMART" id="SM00493">
    <property type="entry name" value="TOPRIM"/>
    <property type="match status" value="1"/>
</dbReference>
<evidence type="ECO:0000256" key="3">
    <source>
        <dbReference type="ARBA" id="ARBA00022723"/>
    </source>
</evidence>
<dbReference type="PANTHER" id="PTHR42785:SF1">
    <property type="entry name" value="DNA TOPOISOMERASE"/>
    <property type="match status" value="1"/>
</dbReference>
<dbReference type="Proteomes" id="UP000184082">
    <property type="component" value="Unassembled WGS sequence"/>
</dbReference>
<dbReference type="InterPro" id="IPR028612">
    <property type="entry name" value="Topoisom_1_IA"/>
</dbReference>
<dbReference type="GO" id="GO:0003677">
    <property type="term" value="F:DNA binding"/>
    <property type="evidence" value="ECO:0007669"/>
    <property type="project" value="UniProtKB-KW"/>
</dbReference>
<feature type="site" description="Interaction with DNA" evidence="10">
    <location>
        <position position="487"/>
    </location>
</feature>
<dbReference type="InterPro" id="IPR005733">
    <property type="entry name" value="TopoI_bac-type"/>
</dbReference>
<dbReference type="Gene3D" id="1.10.290.10">
    <property type="entry name" value="Topoisomerase I, domain 4"/>
    <property type="match status" value="1"/>
</dbReference>
<evidence type="ECO:0000313" key="14">
    <source>
        <dbReference type="Proteomes" id="UP000184082"/>
    </source>
</evidence>
<name>A0A1M6LDA7_9FIRM</name>
<evidence type="ECO:0000259" key="12">
    <source>
        <dbReference type="PROSITE" id="PS52039"/>
    </source>
</evidence>
<dbReference type="Gene3D" id="3.40.50.140">
    <property type="match status" value="1"/>
</dbReference>
<comment type="catalytic activity">
    <reaction evidence="1 10">
        <text>ATP-independent breakage of single-stranded DNA, followed by passage and rejoining.</text>
        <dbReference type="EC" id="5.6.2.1"/>
    </reaction>
</comment>
<feature type="domain" description="Topo IA-type catalytic" evidence="12">
    <location>
        <begin position="129"/>
        <end position="555"/>
    </location>
</feature>
<dbReference type="CDD" id="cd03363">
    <property type="entry name" value="TOPRIM_TopoIA_TopoI"/>
    <property type="match status" value="1"/>
</dbReference>
<reference evidence="13 14" key="1">
    <citation type="submission" date="2016-11" db="EMBL/GenBank/DDBJ databases">
        <authorList>
            <person name="Jaros S."/>
            <person name="Januszkiewicz K."/>
            <person name="Wedrychowicz H."/>
        </authorList>
    </citation>
    <scope>NUCLEOTIDE SEQUENCE [LARGE SCALE GENOMIC DNA]</scope>
    <source>
        <strain evidence="13 14">DSM 14501</strain>
    </source>
</reference>
<evidence type="ECO:0000259" key="11">
    <source>
        <dbReference type="PROSITE" id="PS50880"/>
    </source>
</evidence>
<dbReference type="AlphaFoldDB" id="A0A1M6LDA7"/>
<dbReference type="Pfam" id="PF01751">
    <property type="entry name" value="Toprim"/>
    <property type="match status" value="1"/>
</dbReference>
<keyword evidence="5" id="KW-0862">Zinc</keyword>
<keyword evidence="7 10" id="KW-0799">Topoisomerase</keyword>
<dbReference type="CDD" id="cd00186">
    <property type="entry name" value="TOP1Ac"/>
    <property type="match status" value="1"/>
</dbReference>
<feature type="site" description="Interaction with DNA" evidence="10">
    <location>
        <position position="143"/>
    </location>
</feature>
<dbReference type="SMART" id="SM00437">
    <property type="entry name" value="TOP1Ac"/>
    <property type="match status" value="1"/>
</dbReference>
<dbReference type="SUPFAM" id="SSF56712">
    <property type="entry name" value="Prokaryotic type I DNA topoisomerase"/>
    <property type="match status" value="1"/>
</dbReference>
<dbReference type="Pfam" id="PF01131">
    <property type="entry name" value="Topoisom_bac"/>
    <property type="match status" value="1"/>
</dbReference>
<feature type="site" description="Interaction with DNA" evidence="10">
    <location>
        <position position="302"/>
    </location>
</feature>
<feature type="active site" description="O-(5'-phospho-DNA)-tyrosine intermediate" evidence="10">
    <location>
        <position position="300"/>
    </location>
</feature>
<accession>A0A1M6LDA7</accession>
<keyword evidence="3" id="KW-0479">Metal-binding</keyword>
<dbReference type="RefSeq" id="WP_072965489.1">
    <property type="nucleotide sequence ID" value="NZ_FRAJ01000003.1"/>
</dbReference>
<evidence type="ECO:0000256" key="8">
    <source>
        <dbReference type="ARBA" id="ARBA00023125"/>
    </source>
</evidence>
<evidence type="ECO:0000256" key="9">
    <source>
        <dbReference type="ARBA" id="ARBA00023235"/>
    </source>
</evidence>
<dbReference type="InterPro" id="IPR023405">
    <property type="entry name" value="Topo_IA_core_domain"/>
</dbReference>
<dbReference type="HAMAP" id="MF_00952">
    <property type="entry name" value="Topoisom_1_prok"/>
    <property type="match status" value="1"/>
</dbReference>
<evidence type="ECO:0000256" key="10">
    <source>
        <dbReference type="HAMAP-Rule" id="MF_00952"/>
    </source>
</evidence>
<dbReference type="Gene3D" id="1.10.460.10">
    <property type="entry name" value="Topoisomerase I, domain 2"/>
    <property type="match status" value="1"/>
</dbReference>
<dbReference type="InterPro" id="IPR000380">
    <property type="entry name" value="Topo_IA"/>
</dbReference>
<keyword evidence="4" id="KW-0863">Zinc-finger</keyword>
<evidence type="ECO:0000256" key="7">
    <source>
        <dbReference type="ARBA" id="ARBA00023029"/>
    </source>
</evidence>
<feature type="region of interest" description="Interaction with DNA" evidence="10">
    <location>
        <begin position="163"/>
        <end position="168"/>
    </location>
</feature>
<dbReference type="SMART" id="SM00436">
    <property type="entry name" value="TOP1Bc"/>
    <property type="match status" value="1"/>
</dbReference>
<dbReference type="PANTHER" id="PTHR42785">
    <property type="entry name" value="DNA TOPOISOMERASE, TYPE IA, CORE"/>
    <property type="match status" value="1"/>
</dbReference>
<dbReference type="InterPro" id="IPR013825">
    <property type="entry name" value="Topo_IA_cen_sub2"/>
</dbReference>
<feature type="site" description="Interaction with DNA" evidence="10">
    <location>
        <position position="155"/>
    </location>
</feature>
<organism evidence="13 14">
    <name type="scientific">Caminicella sporogenes DSM 14501</name>
    <dbReference type="NCBI Taxonomy" id="1121266"/>
    <lineage>
        <taxon>Bacteria</taxon>
        <taxon>Bacillati</taxon>
        <taxon>Bacillota</taxon>
        <taxon>Clostridia</taxon>
        <taxon>Peptostreptococcales</taxon>
        <taxon>Caminicellaceae</taxon>
        <taxon>Caminicella</taxon>
    </lineage>
</organism>
<dbReference type="Gene3D" id="3.30.65.10">
    <property type="entry name" value="Bacterial Topoisomerase I, domain 1"/>
    <property type="match status" value="2"/>
</dbReference>
<evidence type="ECO:0000256" key="5">
    <source>
        <dbReference type="ARBA" id="ARBA00022833"/>
    </source>
</evidence>
<sequence>MAHSLVIVESPAKAKTIGKFLGKKYKVKASIGHIRDLPKSKMGIDIENNYKPNYITIRGKGKVIKELKEEAKKADKIYLATDPDREGEAISWHLANILSIDENKNCRIEFNEITSKAIKKAINSPRPIKKTLVDAQQARRILDRLVGYSISPILWRKVKKGLSAGRVQSVATKLICDREREINNFVPKEYWTIEVALCDESKTKEFEALFYGTDKQKIEINSKEEVDLIIDEIKNNTFVISNVTKKLKSRKPYHPFTTSSLQQEASNKFGFSTKKTMMIAQQLYEGIDIADEGTVGLITYIRTDSTRISEDFKKEAEEYIVEKYSKKYLPKYTRKVTNKKDAQDAHEAIRPTSVYRTPDSIRDSLSKDQYNLYKLIWERFVASQMADSTYYSYSIEIKNGKYIFKAKGIEQVFDGFLKVYSYAQINENILPKVEKDEILTCKDINPKQHFTQPPPRYTEATLVKEMEDKGIGRPSTYAPTISTILSRGYVVRDGKNLKPTDLGFLVNDILEKYFSDIVDVDFTADLEEKLDKVELGQISWIKLIDDFYKPFSKILSKAEKEIEKVDLTEKTDEICEKCGSPLVIKHGRFGKFLACSNYPDCNFTKSILIKTGVKCPICGGDIIVRKTKKGRTFYGCSNYPDCKFMTWEQPIDKRCPKCQSILVVKSTKNKKTARCLNKDCDFKEDL</sequence>
<gene>
    <name evidence="10" type="primary">topA</name>
    <name evidence="13" type="ORF">SAMN02745883_00167</name>
</gene>
<evidence type="ECO:0000256" key="6">
    <source>
        <dbReference type="ARBA" id="ARBA00022842"/>
    </source>
</evidence>
<dbReference type="InterPro" id="IPR013826">
    <property type="entry name" value="Topo_IA_cen_sub3"/>
</dbReference>
<feature type="site" description="Interaction with DNA" evidence="10">
    <location>
        <position position="140"/>
    </location>
</feature>
<dbReference type="NCBIfam" id="TIGR01051">
    <property type="entry name" value="topA_bact"/>
    <property type="match status" value="1"/>
</dbReference>
<dbReference type="Gene3D" id="2.70.20.10">
    <property type="entry name" value="Topoisomerase I, domain 3"/>
    <property type="match status" value="1"/>
</dbReference>
<keyword evidence="9 10" id="KW-0413">Isomerase</keyword>
<dbReference type="PRINTS" id="PR00417">
    <property type="entry name" value="PRTPISMRASEI"/>
</dbReference>
<comment type="similarity">
    <text evidence="2 10">Belongs to the type IA topoisomerase family.</text>
</comment>
<dbReference type="InterPro" id="IPR013824">
    <property type="entry name" value="Topo_IA_cen_sub1"/>
</dbReference>
<dbReference type="InterPro" id="IPR003601">
    <property type="entry name" value="Topo_IA_2"/>
</dbReference>
<dbReference type="SUPFAM" id="SSF57783">
    <property type="entry name" value="Zinc beta-ribbon"/>
    <property type="match status" value="2"/>
</dbReference>
<dbReference type="GO" id="GO:0003917">
    <property type="term" value="F:DNA topoisomerase type I (single strand cut, ATP-independent) activity"/>
    <property type="evidence" value="ECO:0007669"/>
    <property type="project" value="UniProtKB-UniRule"/>
</dbReference>
<feature type="domain" description="Toprim" evidence="11">
    <location>
        <begin position="3"/>
        <end position="114"/>
    </location>
</feature>
<dbReference type="InterPro" id="IPR013497">
    <property type="entry name" value="Topo_IA_cen"/>
</dbReference>
<dbReference type="GO" id="GO:0005694">
    <property type="term" value="C:chromosome"/>
    <property type="evidence" value="ECO:0007669"/>
    <property type="project" value="InterPro"/>
</dbReference>
<dbReference type="InterPro" id="IPR013498">
    <property type="entry name" value="Topo_IA_Znf"/>
</dbReference>
<dbReference type="EC" id="5.6.2.1" evidence="10"/>